<accession>A0A6I4I0J0</accession>
<protein>
    <submittedName>
        <fullName evidence="1">Uncharacterized protein</fullName>
    </submittedName>
</protein>
<organism evidence="1 2">
    <name type="scientific">Mucilaginibacter ginkgonis</name>
    <dbReference type="NCBI Taxonomy" id="2682091"/>
    <lineage>
        <taxon>Bacteria</taxon>
        <taxon>Pseudomonadati</taxon>
        <taxon>Bacteroidota</taxon>
        <taxon>Sphingobacteriia</taxon>
        <taxon>Sphingobacteriales</taxon>
        <taxon>Sphingobacteriaceae</taxon>
        <taxon>Mucilaginibacter</taxon>
    </lineage>
</organism>
<name>A0A6I4I0J0_9SPHI</name>
<reference evidence="1 2" key="1">
    <citation type="submission" date="2020-12" db="EMBL/GenBank/DDBJ databases">
        <title>HMF7856_wgs.fasta genome submission.</title>
        <authorList>
            <person name="Kang H."/>
            <person name="Kim H."/>
            <person name="Joh K."/>
        </authorList>
    </citation>
    <scope>NUCLEOTIDE SEQUENCE [LARGE SCALE GENOMIC DNA]</scope>
    <source>
        <strain evidence="1 2">HMF7856</strain>
    </source>
</reference>
<evidence type="ECO:0000313" key="2">
    <source>
        <dbReference type="Proteomes" id="UP000429232"/>
    </source>
</evidence>
<dbReference type="AlphaFoldDB" id="A0A6I4I0J0"/>
<keyword evidence="2" id="KW-1185">Reference proteome</keyword>
<proteinExistence type="predicted"/>
<gene>
    <name evidence="1" type="ORF">GO620_009050</name>
</gene>
<sequence>MTKVTFLLSLVLTFCLAYNVQTRRKTELKDVTKILFYYYQGGISNNSSSYQVIFENGKWNDYRLKLHKSGLGTEISDSTRTFIKSIDQDKVSTLLNIVDKSDTSLNISLFKVNKDEIVFKLDSLYPEIQKSERKLLIKTLTTACGRRKALRESLRNFPMDDKSTFRIVLVTRFGSYSIIAKSFASLYEIPWDLEGAKSQDPRLGLFFHYIMDETKYENQEKIFLYDRMIREAYHDIFKTYLPVKRITNY</sequence>
<dbReference type="RefSeq" id="WP_157525911.1">
    <property type="nucleotide sequence ID" value="NZ_CP066775.1"/>
</dbReference>
<dbReference type="KEGG" id="mgik:GO620_009050"/>
<evidence type="ECO:0000313" key="1">
    <source>
        <dbReference type="EMBL" id="QQL48342.1"/>
    </source>
</evidence>
<dbReference type="Proteomes" id="UP000429232">
    <property type="component" value="Chromosome"/>
</dbReference>
<dbReference type="EMBL" id="CP066775">
    <property type="protein sequence ID" value="QQL48342.1"/>
    <property type="molecule type" value="Genomic_DNA"/>
</dbReference>